<gene>
    <name evidence="1" type="ORF">SAMN04489717_3692</name>
</gene>
<reference evidence="1 2" key="1">
    <citation type="submission" date="2016-10" db="EMBL/GenBank/DDBJ databases">
        <authorList>
            <person name="de Groot N.N."/>
        </authorList>
    </citation>
    <scope>NUCLEOTIDE SEQUENCE [LARGE SCALE GENOMIC DNA]</scope>
    <source>
        <strain evidence="1 2">DSM 22024</strain>
    </source>
</reference>
<dbReference type="Proteomes" id="UP000198983">
    <property type="component" value="Chromosome I"/>
</dbReference>
<sequence length="31" mass="3316">MRVRDNVQVDQKVVAVPAQPATGVLLVRGQA</sequence>
<name>A0A1H1UMB8_9ACTN</name>
<proteinExistence type="predicted"/>
<accession>A0A1H1UMB8</accession>
<protein>
    <submittedName>
        <fullName evidence="1">Uncharacterized protein</fullName>
    </submittedName>
</protein>
<dbReference type="AlphaFoldDB" id="A0A1H1UMB8"/>
<keyword evidence="2" id="KW-1185">Reference proteome</keyword>
<organism evidence="1 2">
    <name type="scientific">Actinopolymorpha singaporensis</name>
    <dbReference type="NCBI Taxonomy" id="117157"/>
    <lineage>
        <taxon>Bacteria</taxon>
        <taxon>Bacillati</taxon>
        <taxon>Actinomycetota</taxon>
        <taxon>Actinomycetes</taxon>
        <taxon>Propionibacteriales</taxon>
        <taxon>Actinopolymorphaceae</taxon>
        <taxon>Actinopolymorpha</taxon>
    </lineage>
</organism>
<dbReference type="EMBL" id="LT629732">
    <property type="protein sequence ID" value="SDS73657.1"/>
    <property type="molecule type" value="Genomic_DNA"/>
</dbReference>
<evidence type="ECO:0000313" key="2">
    <source>
        <dbReference type="Proteomes" id="UP000198983"/>
    </source>
</evidence>
<evidence type="ECO:0000313" key="1">
    <source>
        <dbReference type="EMBL" id="SDS73657.1"/>
    </source>
</evidence>